<evidence type="ECO:0000313" key="4">
    <source>
        <dbReference type="EMBL" id="KAL0637899.1"/>
    </source>
</evidence>
<dbReference type="Pfam" id="PF02145">
    <property type="entry name" value="Rap_GAP"/>
    <property type="match status" value="1"/>
</dbReference>
<evidence type="ECO:0000259" key="3">
    <source>
        <dbReference type="PROSITE" id="PS50085"/>
    </source>
</evidence>
<dbReference type="Proteomes" id="UP001447188">
    <property type="component" value="Unassembled WGS sequence"/>
</dbReference>
<dbReference type="PANTHER" id="PTHR10063">
    <property type="entry name" value="TUBERIN"/>
    <property type="match status" value="1"/>
</dbReference>
<dbReference type="InterPro" id="IPR016024">
    <property type="entry name" value="ARM-type_fold"/>
</dbReference>
<accession>A0ABR3GPP3</accession>
<reference evidence="4 5" key="1">
    <citation type="submission" date="2024-02" db="EMBL/GenBank/DDBJ databases">
        <title>Discinaceae phylogenomics.</title>
        <authorList>
            <person name="Dirks A.C."/>
            <person name="James T.Y."/>
        </authorList>
    </citation>
    <scope>NUCLEOTIDE SEQUENCE [LARGE SCALE GENOMIC DNA]</scope>
    <source>
        <strain evidence="4 5">ACD0624</strain>
    </source>
</reference>
<dbReference type="InterPro" id="IPR024584">
    <property type="entry name" value="Tuberin_N"/>
</dbReference>
<feature type="compositionally biased region" description="Gly residues" evidence="2">
    <location>
        <begin position="1505"/>
        <end position="1517"/>
    </location>
</feature>
<dbReference type="InterPro" id="IPR018515">
    <property type="entry name" value="Tuberin-type_domain"/>
</dbReference>
<gene>
    <name evidence="4" type="primary">TSC2</name>
    <name evidence="4" type="ORF">Q9L58_003121</name>
</gene>
<feature type="region of interest" description="Disordered" evidence="2">
    <location>
        <begin position="1498"/>
        <end position="1544"/>
    </location>
</feature>
<evidence type="ECO:0000256" key="1">
    <source>
        <dbReference type="ARBA" id="ARBA00022468"/>
    </source>
</evidence>
<dbReference type="Gene3D" id="3.40.50.11210">
    <property type="entry name" value="Rap/Ran-GAP"/>
    <property type="match status" value="1"/>
</dbReference>
<keyword evidence="5" id="KW-1185">Reference proteome</keyword>
<dbReference type="Pfam" id="PF11864">
    <property type="entry name" value="DUF3384"/>
    <property type="match status" value="1"/>
</dbReference>
<feature type="region of interest" description="Disordered" evidence="2">
    <location>
        <begin position="759"/>
        <end position="814"/>
    </location>
</feature>
<evidence type="ECO:0000313" key="5">
    <source>
        <dbReference type="Proteomes" id="UP001447188"/>
    </source>
</evidence>
<feature type="compositionally biased region" description="Low complexity" evidence="2">
    <location>
        <begin position="768"/>
        <end position="780"/>
    </location>
</feature>
<dbReference type="InterPro" id="IPR027107">
    <property type="entry name" value="Tuberin/Ral-act_asu"/>
</dbReference>
<feature type="domain" description="Rap-GAP" evidence="3">
    <location>
        <begin position="1263"/>
        <end position="1500"/>
    </location>
</feature>
<dbReference type="Pfam" id="PF03542">
    <property type="entry name" value="Tuberin"/>
    <property type="match status" value="1"/>
</dbReference>
<dbReference type="InterPro" id="IPR000331">
    <property type="entry name" value="Rap/Ran_GAP_dom"/>
</dbReference>
<comment type="caution">
    <text evidence="4">The sequence shown here is derived from an EMBL/GenBank/DDBJ whole genome shotgun (WGS) entry which is preliminary data.</text>
</comment>
<feature type="region of interest" description="Disordered" evidence="2">
    <location>
        <begin position="443"/>
        <end position="463"/>
    </location>
</feature>
<feature type="region of interest" description="Disordered" evidence="2">
    <location>
        <begin position="1206"/>
        <end position="1226"/>
    </location>
</feature>
<organism evidence="4 5">
    <name type="scientific">Discina gigas</name>
    <dbReference type="NCBI Taxonomy" id="1032678"/>
    <lineage>
        <taxon>Eukaryota</taxon>
        <taxon>Fungi</taxon>
        <taxon>Dikarya</taxon>
        <taxon>Ascomycota</taxon>
        <taxon>Pezizomycotina</taxon>
        <taxon>Pezizomycetes</taxon>
        <taxon>Pezizales</taxon>
        <taxon>Discinaceae</taxon>
        <taxon>Discina</taxon>
    </lineage>
</organism>
<dbReference type="SUPFAM" id="SSF111347">
    <property type="entry name" value="Rap/Ran-GAP"/>
    <property type="match status" value="1"/>
</dbReference>
<dbReference type="EMBL" id="JBBBZM010000029">
    <property type="protein sequence ID" value="KAL0637899.1"/>
    <property type="molecule type" value="Genomic_DNA"/>
</dbReference>
<keyword evidence="1" id="KW-0343">GTPase activation</keyword>
<feature type="compositionally biased region" description="Polar residues" evidence="2">
    <location>
        <begin position="1"/>
        <end position="20"/>
    </location>
</feature>
<dbReference type="PANTHER" id="PTHR10063:SF0">
    <property type="entry name" value="TUBERIN"/>
    <property type="match status" value="1"/>
</dbReference>
<dbReference type="SUPFAM" id="SSF48371">
    <property type="entry name" value="ARM repeat"/>
    <property type="match status" value="1"/>
</dbReference>
<sequence length="1565" mass="173585">MPPTSQSNVDPSHLQDSNKPASGIANVLRNFRGLRTGFSLPPTPATPHTLNGLRPSLHAGYFSEEAVNSGMILVERLRAHNPVGDRVAAAEALRTIIADYPVSTVTEIWSNAQDLLDEDNSPEVRQAAFKLLSACIKQHEPSSLDRLKIYRTIAYHVCMEDFFHQLQAMIALTNGGRDVSTFQKELGALLSRWLKAWFKEATVTRQARKRAGDGNNPENMSGAEFCLKELFGFTTDVIKFNFKSFEEREVNQLLLDVLSICRRTTHKRDIECSICFIEALITYGYVPRSALKSCIEVLCGAYATLRELADATWSAVSNLCKSYMAHNSVLVLLEILETPAKNPSANAANANTNTLKGAVWFLEKLLIADEQDGLPPVQFAIVMSAFQSALAADSARLELEICRAISAILASKDVVSQISFDEWAVPLNLLVACSRRTTERVDLSVHPGTDEAPSPQPPQGEHGGLNAAISQAILQVIHQLEVACHNPDFEQIDEVVDFFVRVHGNLPNSAAEHVINHYATEHLCYPSCSDWRENCGHLLDIFFKNRSRPTLMRISVLSLVKDVYETIREMCDEEVLRSLVLSIFDDFQHEGDVKVLDALVKMVVDVAGDSDMELFNTCLDLLVNYIGPGEPPMEQGQQTSGVGGGTAVSMGPPVRPKLGMASSYHYGSPANIVTRGLVRIFIRNMNTDAAKSARTYEAIVNIAGSKTTDTEARLTAMKLLFRLRADSENAVYLVDATESDHLAAVLHRTLKPSDDSVLAVAKTDEDSSSSSRSNRSGSVSQQTFLFRNPSRPLIDKSDRAKRKPPMWTYPEMKPLPEKPTFESSSILRTFYDPPADFPVQEGPSLLDPKLCIRVALWMERVIIPIMQQGCDWEIYSYVLVHLSSQLANKTAFRNCKAHINMLRSYICHQLHTDKIPNTDLPEEVKKADIAVALINILTTLVSYKQHFAKNETEGIVKAFQLGLYKWQRTAKPCIHALSICCYELPGSTSKFLSGILTKLSQIITSAAVSVHILEFLLALAKLPTLYSNFTEPDFRNIFGIAFRYIQHTKETTASASSRQAQGAQATDATGPSLPQYVLTLAYNVLTTWFLSLRLNERPKYVSWITRGLVLHDQSNTVDEQSQACIDMLQRFTFSDSDLKPPGKIAKDRGVVAKNWLVGGSILSVHMATGTGVARLVVRRASGTCYYSLKPESRDLQSILQSKWVNLPHERPSSSSETTPLGPKTQHDRVLPSHVLLQIAGGLGTSEITRPLLLPEDEKTSRALDVFDRIPVVDFHKIGVVYAGANQTDELAILSNQMGSPEYTDFIEGLGDLITLKGTDRNTGGLDRENNLDGEFAYVWSDRITEIVFHVTTMMPTLQDDFQFTMKKRHIGNDFVNIVFNNSGLPWRFGTIPSQFNFVSIVITPEARSSFVSSRLAKRGPQDRVYYRVQVCRKEGFSDISPAQETKIVSDLSLPVFVRNLALSASVYSHVYNEGGGEHISNWRHRLRSINRLRERTAPTQSGMSNGIGGVVGGGAGGTTSPSASRRVSTMGLQADHNYRSSMNGDMERDLETEDLLMSLDFSRFT</sequence>
<feature type="region of interest" description="Disordered" evidence="2">
    <location>
        <begin position="1"/>
        <end position="21"/>
    </location>
</feature>
<protein>
    <submittedName>
        <fullName evidence="4">Tuberous sclerosis 2-like protein</fullName>
    </submittedName>
</protein>
<evidence type="ECO:0000256" key="2">
    <source>
        <dbReference type="SAM" id="MobiDB-lite"/>
    </source>
</evidence>
<name>A0ABR3GPP3_9PEZI</name>
<dbReference type="PROSITE" id="PS50085">
    <property type="entry name" value="RAPGAP"/>
    <property type="match status" value="1"/>
</dbReference>
<proteinExistence type="predicted"/>
<dbReference type="InterPro" id="IPR035974">
    <property type="entry name" value="Rap/Ran-GAP_sf"/>
</dbReference>